<evidence type="ECO:0000256" key="1">
    <source>
        <dbReference type="SAM" id="MobiDB-lite"/>
    </source>
</evidence>
<keyword evidence="4" id="KW-1185">Reference proteome</keyword>
<dbReference type="Proteomes" id="UP001604282">
    <property type="component" value="Unassembled WGS sequence"/>
</dbReference>
<gene>
    <name evidence="3" type="ORF">ACGFYS_19820</name>
</gene>
<evidence type="ECO:0000313" key="4">
    <source>
        <dbReference type="Proteomes" id="UP001604282"/>
    </source>
</evidence>
<sequence length="102" mass="10770">MPLALARDPEVRLRDVAERCGITERTVRAIVADLEAGGYLTRTRGTDGRRNRHRIDISSPFRHPADAGHEIGGPLALLAPGADTAPSGGTEPPAADGPVRGR</sequence>
<dbReference type="RefSeq" id="WP_392883174.1">
    <property type="nucleotide sequence ID" value="NZ_JBICZW010000011.1"/>
</dbReference>
<organism evidence="3 4">
    <name type="scientific">Streptomyces omiyaensis</name>
    <dbReference type="NCBI Taxonomy" id="68247"/>
    <lineage>
        <taxon>Bacteria</taxon>
        <taxon>Bacillati</taxon>
        <taxon>Actinomycetota</taxon>
        <taxon>Actinomycetes</taxon>
        <taxon>Kitasatosporales</taxon>
        <taxon>Streptomycetaceae</taxon>
        <taxon>Streptomyces</taxon>
    </lineage>
</organism>
<accession>A0ABW7BWZ4</accession>
<dbReference type="InterPro" id="IPR036388">
    <property type="entry name" value="WH-like_DNA-bd_sf"/>
</dbReference>
<name>A0ABW7BWZ4_9ACTN</name>
<dbReference type="SUPFAM" id="SSF46785">
    <property type="entry name" value="Winged helix' DNA-binding domain"/>
    <property type="match status" value="1"/>
</dbReference>
<dbReference type="EMBL" id="JBICZW010000011">
    <property type="protein sequence ID" value="MFG3191177.1"/>
    <property type="molecule type" value="Genomic_DNA"/>
</dbReference>
<proteinExistence type="predicted"/>
<dbReference type="Gene3D" id="1.10.10.10">
    <property type="entry name" value="Winged helix-like DNA-binding domain superfamily/Winged helix DNA-binding domain"/>
    <property type="match status" value="1"/>
</dbReference>
<dbReference type="Pfam" id="PF12802">
    <property type="entry name" value="MarR_2"/>
    <property type="match status" value="1"/>
</dbReference>
<dbReference type="InterPro" id="IPR000835">
    <property type="entry name" value="HTH_MarR-typ"/>
</dbReference>
<protein>
    <submittedName>
        <fullName evidence="3">MarR family transcriptional regulator</fullName>
    </submittedName>
</protein>
<feature type="region of interest" description="Disordered" evidence="1">
    <location>
        <begin position="59"/>
        <end position="102"/>
    </location>
</feature>
<dbReference type="InterPro" id="IPR036390">
    <property type="entry name" value="WH_DNA-bd_sf"/>
</dbReference>
<comment type="caution">
    <text evidence="3">The sequence shown here is derived from an EMBL/GenBank/DDBJ whole genome shotgun (WGS) entry which is preliminary data.</text>
</comment>
<reference evidence="3 4" key="1">
    <citation type="submission" date="2024-10" db="EMBL/GenBank/DDBJ databases">
        <title>The Natural Products Discovery Center: Release of the First 8490 Sequenced Strains for Exploring Actinobacteria Biosynthetic Diversity.</title>
        <authorList>
            <person name="Kalkreuter E."/>
            <person name="Kautsar S.A."/>
            <person name="Yang D."/>
            <person name="Bader C.D."/>
            <person name="Teijaro C.N."/>
            <person name="Fluegel L."/>
            <person name="Davis C.M."/>
            <person name="Simpson J.R."/>
            <person name="Lauterbach L."/>
            <person name="Steele A.D."/>
            <person name="Gui C."/>
            <person name="Meng S."/>
            <person name="Li G."/>
            <person name="Viehrig K."/>
            <person name="Ye F."/>
            <person name="Su P."/>
            <person name="Kiefer A.F."/>
            <person name="Nichols A."/>
            <person name="Cepeda A.J."/>
            <person name="Yan W."/>
            <person name="Fan B."/>
            <person name="Jiang Y."/>
            <person name="Adhikari A."/>
            <person name="Zheng C.-J."/>
            <person name="Schuster L."/>
            <person name="Cowan T.M."/>
            <person name="Smanski M.J."/>
            <person name="Chevrette M.G."/>
            <person name="De Carvalho L.P.S."/>
            <person name="Shen B."/>
        </authorList>
    </citation>
    <scope>NUCLEOTIDE SEQUENCE [LARGE SCALE GENOMIC DNA]</scope>
    <source>
        <strain evidence="3 4">NPDC048229</strain>
    </source>
</reference>
<feature type="domain" description="HTH marR-type" evidence="2">
    <location>
        <begin position="4"/>
        <end position="50"/>
    </location>
</feature>
<evidence type="ECO:0000313" key="3">
    <source>
        <dbReference type="EMBL" id="MFG3191177.1"/>
    </source>
</evidence>
<evidence type="ECO:0000259" key="2">
    <source>
        <dbReference type="Pfam" id="PF12802"/>
    </source>
</evidence>